<reference evidence="2" key="1">
    <citation type="submission" date="2018-05" db="EMBL/GenBank/DDBJ databases">
        <title>Draft genome of Mucuna pruriens seed.</title>
        <authorList>
            <person name="Nnadi N.E."/>
            <person name="Vos R."/>
            <person name="Hasami M.H."/>
            <person name="Devisetty U.K."/>
            <person name="Aguiy J.C."/>
        </authorList>
    </citation>
    <scope>NUCLEOTIDE SEQUENCE [LARGE SCALE GENOMIC DNA]</scope>
    <source>
        <strain evidence="2">JCA_2017</strain>
    </source>
</reference>
<proteinExistence type="predicted"/>
<protein>
    <submittedName>
        <fullName evidence="2">Uncharacterized protein</fullName>
    </submittedName>
</protein>
<name>A0A371FLG5_MUCPR</name>
<evidence type="ECO:0000313" key="3">
    <source>
        <dbReference type="Proteomes" id="UP000257109"/>
    </source>
</evidence>
<comment type="caution">
    <text evidence="2">The sequence shown here is derived from an EMBL/GenBank/DDBJ whole genome shotgun (WGS) entry which is preliminary data.</text>
</comment>
<keyword evidence="3" id="KW-1185">Reference proteome</keyword>
<dbReference type="AlphaFoldDB" id="A0A371FLG5"/>
<dbReference type="Proteomes" id="UP000257109">
    <property type="component" value="Unassembled WGS sequence"/>
</dbReference>
<feature type="region of interest" description="Disordered" evidence="1">
    <location>
        <begin position="129"/>
        <end position="149"/>
    </location>
</feature>
<gene>
    <name evidence="2" type="ORF">CR513_40593</name>
</gene>
<organism evidence="2 3">
    <name type="scientific">Mucuna pruriens</name>
    <name type="common">Velvet bean</name>
    <name type="synonym">Dolichos pruriens</name>
    <dbReference type="NCBI Taxonomy" id="157652"/>
    <lineage>
        <taxon>Eukaryota</taxon>
        <taxon>Viridiplantae</taxon>
        <taxon>Streptophyta</taxon>
        <taxon>Embryophyta</taxon>
        <taxon>Tracheophyta</taxon>
        <taxon>Spermatophyta</taxon>
        <taxon>Magnoliopsida</taxon>
        <taxon>eudicotyledons</taxon>
        <taxon>Gunneridae</taxon>
        <taxon>Pentapetalae</taxon>
        <taxon>rosids</taxon>
        <taxon>fabids</taxon>
        <taxon>Fabales</taxon>
        <taxon>Fabaceae</taxon>
        <taxon>Papilionoideae</taxon>
        <taxon>50 kb inversion clade</taxon>
        <taxon>NPAAA clade</taxon>
        <taxon>indigoferoid/millettioid clade</taxon>
        <taxon>Phaseoleae</taxon>
        <taxon>Mucuna</taxon>
    </lineage>
</organism>
<feature type="non-terminal residue" evidence="2">
    <location>
        <position position="1"/>
    </location>
</feature>
<accession>A0A371FLG5</accession>
<dbReference type="OrthoDB" id="1986640at2759"/>
<evidence type="ECO:0000256" key="1">
    <source>
        <dbReference type="SAM" id="MobiDB-lite"/>
    </source>
</evidence>
<sequence>MVEPLGKNTASTDLLDTMLSRLMPTWLSLMSPNSKSWTVSNSTANRWFEMLPTSFGLRRPKYWLGYASVSDVEREMVKANPWPPSFGYWGMIANAKAVEKEKSLASLEDTTKPVKEKLVVLRFNGVCGQKKKKDQNTERKHKCLGHREA</sequence>
<dbReference type="EMBL" id="QJKJ01008663">
    <property type="protein sequence ID" value="RDX79030.1"/>
    <property type="molecule type" value="Genomic_DNA"/>
</dbReference>
<evidence type="ECO:0000313" key="2">
    <source>
        <dbReference type="EMBL" id="RDX79030.1"/>
    </source>
</evidence>